<dbReference type="AlphaFoldDB" id="A0A137P7T0"/>
<protein>
    <submittedName>
        <fullName evidence="2">Uncharacterized protein</fullName>
    </submittedName>
</protein>
<feature type="chain" id="PRO_5007294607" evidence="1">
    <location>
        <begin position="19"/>
        <end position="112"/>
    </location>
</feature>
<keyword evidence="1" id="KW-0732">Signal</keyword>
<keyword evidence="3" id="KW-1185">Reference proteome</keyword>
<name>A0A137P7T0_CONC2</name>
<evidence type="ECO:0000313" key="3">
    <source>
        <dbReference type="Proteomes" id="UP000070444"/>
    </source>
</evidence>
<proteinExistence type="predicted"/>
<gene>
    <name evidence="2" type="ORF">CONCODRAFT_170138</name>
</gene>
<evidence type="ECO:0000256" key="1">
    <source>
        <dbReference type="SAM" id="SignalP"/>
    </source>
</evidence>
<feature type="signal peptide" evidence="1">
    <location>
        <begin position="1"/>
        <end position="18"/>
    </location>
</feature>
<dbReference type="Proteomes" id="UP000070444">
    <property type="component" value="Unassembled WGS sequence"/>
</dbReference>
<reference evidence="2 3" key="1">
    <citation type="journal article" date="2015" name="Genome Biol. Evol.">
        <title>Phylogenomic analyses indicate that early fungi evolved digesting cell walls of algal ancestors of land plants.</title>
        <authorList>
            <person name="Chang Y."/>
            <person name="Wang S."/>
            <person name="Sekimoto S."/>
            <person name="Aerts A.L."/>
            <person name="Choi C."/>
            <person name="Clum A."/>
            <person name="LaButti K.M."/>
            <person name="Lindquist E.A."/>
            <person name="Yee Ngan C."/>
            <person name="Ohm R.A."/>
            <person name="Salamov A.A."/>
            <person name="Grigoriev I.V."/>
            <person name="Spatafora J.W."/>
            <person name="Berbee M.L."/>
        </authorList>
    </citation>
    <scope>NUCLEOTIDE SEQUENCE [LARGE SCALE GENOMIC DNA]</scope>
    <source>
        <strain evidence="2 3">NRRL 28638</strain>
    </source>
</reference>
<evidence type="ECO:0000313" key="2">
    <source>
        <dbReference type="EMBL" id="KXN71066.1"/>
    </source>
</evidence>
<sequence length="112" mass="11766">MNLTKLLLTTLTLTSIQSAPNPSPGNDGFGNLLNHKTGDGGIVNNAYMHTIGHVFSDIPDYLATLAKGDLVGFIVKLLRFVVYHNPVNLGADFGGGQLLKAVNGGDDGGHNH</sequence>
<organism evidence="2 3">
    <name type="scientific">Conidiobolus coronatus (strain ATCC 28846 / CBS 209.66 / NRRL 28638)</name>
    <name type="common">Delacroixia coronata</name>
    <dbReference type="NCBI Taxonomy" id="796925"/>
    <lineage>
        <taxon>Eukaryota</taxon>
        <taxon>Fungi</taxon>
        <taxon>Fungi incertae sedis</taxon>
        <taxon>Zoopagomycota</taxon>
        <taxon>Entomophthoromycotina</taxon>
        <taxon>Entomophthoromycetes</taxon>
        <taxon>Entomophthorales</taxon>
        <taxon>Ancylistaceae</taxon>
        <taxon>Conidiobolus</taxon>
    </lineage>
</organism>
<accession>A0A137P7T0</accession>
<dbReference type="EMBL" id="KQ964485">
    <property type="protein sequence ID" value="KXN71066.1"/>
    <property type="molecule type" value="Genomic_DNA"/>
</dbReference>